<dbReference type="EMBL" id="SPHZ02000007">
    <property type="protein sequence ID" value="KAF0908705.1"/>
    <property type="molecule type" value="Genomic_DNA"/>
</dbReference>
<evidence type="ECO:0000256" key="1">
    <source>
        <dbReference type="SAM" id="MobiDB-lite"/>
    </source>
</evidence>
<feature type="compositionally biased region" description="Basic and acidic residues" evidence="1">
    <location>
        <begin position="50"/>
        <end position="74"/>
    </location>
</feature>
<organism evidence="2 3">
    <name type="scientific">Oryza meyeriana var. granulata</name>
    <dbReference type="NCBI Taxonomy" id="110450"/>
    <lineage>
        <taxon>Eukaryota</taxon>
        <taxon>Viridiplantae</taxon>
        <taxon>Streptophyta</taxon>
        <taxon>Embryophyta</taxon>
        <taxon>Tracheophyta</taxon>
        <taxon>Spermatophyta</taxon>
        <taxon>Magnoliopsida</taxon>
        <taxon>Liliopsida</taxon>
        <taxon>Poales</taxon>
        <taxon>Poaceae</taxon>
        <taxon>BOP clade</taxon>
        <taxon>Oryzoideae</taxon>
        <taxon>Oryzeae</taxon>
        <taxon>Oryzinae</taxon>
        <taxon>Oryza</taxon>
        <taxon>Oryza meyeriana</taxon>
    </lineage>
</organism>
<accession>A0A6G1D7G6</accession>
<proteinExistence type="predicted"/>
<protein>
    <submittedName>
        <fullName evidence="2">Uncharacterized protein</fullName>
    </submittedName>
</protein>
<feature type="region of interest" description="Disordered" evidence="1">
    <location>
        <begin position="1"/>
        <end position="74"/>
    </location>
</feature>
<comment type="caution">
    <text evidence="2">The sequence shown here is derived from an EMBL/GenBank/DDBJ whole genome shotgun (WGS) entry which is preliminary data.</text>
</comment>
<sequence length="109" mass="12313">MELWPEGGTKAGGIGKSADQPWKAAAAATRRGCGSYPSQRCRTPVDNGEEGCRWWDSEDRSPERSQDGRLRHEIQEAARPRGHWRRRCWCRSTTKPEVREDVDDGCSSP</sequence>
<evidence type="ECO:0000313" key="2">
    <source>
        <dbReference type="EMBL" id="KAF0908705.1"/>
    </source>
</evidence>
<gene>
    <name evidence="2" type="ORF">E2562_028142</name>
</gene>
<dbReference type="AlphaFoldDB" id="A0A6G1D7G6"/>
<keyword evidence="3" id="KW-1185">Reference proteome</keyword>
<reference evidence="2 3" key="1">
    <citation type="submission" date="2019-11" db="EMBL/GenBank/DDBJ databases">
        <title>Whole genome sequence of Oryza granulata.</title>
        <authorList>
            <person name="Li W."/>
        </authorList>
    </citation>
    <scope>NUCLEOTIDE SEQUENCE [LARGE SCALE GENOMIC DNA]</scope>
    <source>
        <strain evidence="3">cv. Menghai</strain>
        <tissue evidence="2">Leaf</tissue>
    </source>
</reference>
<dbReference type="Proteomes" id="UP000479710">
    <property type="component" value="Unassembled WGS sequence"/>
</dbReference>
<evidence type="ECO:0000313" key="3">
    <source>
        <dbReference type="Proteomes" id="UP000479710"/>
    </source>
</evidence>
<name>A0A6G1D7G6_9ORYZ</name>